<proteinExistence type="predicted"/>
<evidence type="ECO:0000313" key="2">
    <source>
        <dbReference type="Proteomes" id="UP000186246"/>
    </source>
</evidence>
<dbReference type="EMBL" id="FTOJ01000007">
    <property type="protein sequence ID" value="SIS94657.1"/>
    <property type="molecule type" value="Genomic_DNA"/>
</dbReference>
<evidence type="ECO:0000313" key="1">
    <source>
        <dbReference type="EMBL" id="SIS94657.1"/>
    </source>
</evidence>
<dbReference type="Proteomes" id="UP000186246">
    <property type="component" value="Unassembled WGS sequence"/>
</dbReference>
<dbReference type="RefSeq" id="WP_159439268.1">
    <property type="nucleotide sequence ID" value="NZ_FTOJ01000007.1"/>
</dbReference>
<organism evidence="1 2">
    <name type="scientific">Chryseobacterium piscicola</name>
    <dbReference type="NCBI Taxonomy" id="551459"/>
    <lineage>
        <taxon>Bacteria</taxon>
        <taxon>Pseudomonadati</taxon>
        <taxon>Bacteroidota</taxon>
        <taxon>Flavobacteriia</taxon>
        <taxon>Flavobacteriales</taxon>
        <taxon>Weeksellaceae</taxon>
        <taxon>Chryseobacterium group</taxon>
        <taxon>Chryseobacterium</taxon>
    </lineage>
</organism>
<name>A0A1N7N8F4_9FLAO</name>
<dbReference type="AlphaFoldDB" id="A0A1N7N8F4"/>
<reference evidence="2" key="1">
    <citation type="submission" date="2017-01" db="EMBL/GenBank/DDBJ databases">
        <authorList>
            <person name="Varghese N."/>
            <person name="Submissions S."/>
        </authorList>
    </citation>
    <scope>NUCLEOTIDE SEQUENCE [LARGE SCALE GENOMIC DNA]</scope>
    <source>
        <strain evidence="2">DSM 21068</strain>
    </source>
</reference>
<accession>A0A1N7N8F4</accession>
<sequence length="49" mass="5890">MEEEVFIKNKSSEALQTTKIQDEYFSREDKMSPIKGNLKMKDYRMKSKK</sequence>
<protein>
    <submittedName>
        <fullName evidence="1">Uncharacterized protein</fullName>
    </submittedName>
</protein>
<dbReference type="OrthoDB" id="9814400at2"/>
<gene>
    <name evidence="1" type="ORF">SAMN05421796_10726</name>
</gene>